<dbReference type="Gene3D" id="3.30.420.10">
    <property type="entry name" value="Ribonuclease H-like superfamily/Ribonuclease H"/>
    <property type="match status" value="1"/>
</dbReference>
<organism evidence="14">
    <name type="scientific">Fagus sylvatica</name>
    <name type="common">Beechnut</name>
    <dbReference type="NCBI Taxonomy" id="28930"/>
    <lineage>
        <taxon>Eukaryota</taxon>
        <taxon>Viridiplantae</taxon>
        <taxon>Streptophyta</taxon>
        <taxon>Embryophyta</taxon>
        <taxon>Tracheophyta</taxon>
        <taxon>Spermatophyta</taxon>
        <taxon>Magnoliopsida</taxon>
        <taxon>eudicotyledons</taxon>
        <taxon>Gunneridae</taxon>
        <taxon>Pentapetalae</taxon>
        <taxon>rosids</taxon>
        <taxon>fabids</taxon>
        <taxon>Fagales</taxon>
        <taxon>Fagaceae</taxon>
        <taxon>Fagus</taxon>
    </lineage>
</organism>
<feature type="compositionally biased region" description="Basic and acidic residues" evidence="10">
    <location>
        <begin position="1638"/>
        <end position="1658"/>
    </location>
</feature>
<dbReference type="CDD" id="cd09274">
    <property type="entry name" value="RNase_HI_RT_Ty3"/>
    <property type="match status" value="1"/>
</dbReference>
<dbReference type="SMART" id="SM00343">
    <property type="entry name" value="ZnF_C2HC"/>
    <property type="match status" value="1"/>
</dbReference>
<dbReference type="Pfam" id="PF03732">
    <property type="entry name" value="Retrotrans_gag"/>
    <property type="match status" value="1"/>
</dbReference>
<dbReference type="InterPro" id="IPR000477">
    <property type="entry name" value="RT_dom"/>
</dbReference>
<dbReference type="SUPFAM" id="SSF53098">
    <property type="entry name" value="Ribonuclease H-like"/>
    <property type="match status" value="1"/>
</dbReference>
<dbReference type="Gene3D" id="3.30.70.270">
    <property type="match status" value="3"/>
</dbReference>
<evidence type="ECO:0000256" key="8">
    <source>
        <dbReference type="ARBA" id="ARBA00022918"/>
    </source>
</evidence>
<reference evidence="14" key="1">
    <citation type="submission" date="2018-02" db="EMBL/GenBank/DDBJ databases">
        <authorList>
            <person name="Cohen D.B."/>
            <person name="Kent A.D."/>
        </authorList>
    </citation>
    <scope>NUCLEOTIDE SEQUENCE</scope>
</reference>
<dbReference type="InterPro" id="IPR005162">
    <property type="entry name" value="Retrotrans_gag_dom"/>
</dbReference>
<feature type="domain" description="CCHC-type" evidence="11">
    <location>
        <begin position="347"/>
        <end position="363"/>
    </location>
</feature>
<dbReference type="PANTHER" id="PTHR35046">
    <property type="entry name" value="ZINC KNUCKLE (CCHC-TYPE) FAMILY PROTEIN"/>
    <property type="match status" value="1"/>
</dbReference>
<dbReference type="GO" id="GO:0003676">
    <property type="term" value="F:nucleic acid binding"/>
    <property type="evidence" value="ECO:0007669"/>
    <property type="project" value="InterPro"/>
</dbReference>
<dbReference type="InterPro" id="IPR043502">
    <property type="entry name" value="DNA/RNA_pol_sf"/>
</dbReference>
<dbReference type="CDD" id="cd01647">
    <property type="entry name" value="RT_LTR"/>
    <property type="match status" value="2"/>
</dbReference>
<feature type="region of interest" description="Disordered" evidence="10">
    <location>
        <begin position="2209"/>
        <end position="2254"/>
    </location>
</feature>
<dbReference type="CDD" id="cd00303">
    <property type="entry name" value="retropepsin_like"/>
    <property type="match status" value="1"/>
</dbReference>
<evidence type="ECO:0000259" key="11">
    <source>
        <dbReference type="PROSITE" id="PS50158"/>
    </source>
</evidence>
<keyword evidence="8" id="KW-0695">RNA-directed DNA polymerase</keyword>
<evidence type="ECO:0000256" key="3">
    <source>
        <dbReference type="ARBA" id="ARBA00022679"/>
    </source>
</evidence>
<dbReference type="Gene3D" id="3.10.10.10">
    <property type="entry name" value="HIV Type 1 Reverse Transcriptase, subunit A, domain 1"/>
    <property type="match status" value="3"/>
</dbReference>
<dbReference type="InterPro" id="IPR001878">
    <property type="entry name" value="Znf_CCHC"/>
</dbReference>
<evidence type="ECO:0000256" key="7">
    <source>
        <dbReference type="ARBA" id="ARBA00022801"/>
    </source>
</evidence>
<sequence length="2499" mass="286155">MAGETSGPGPSKQEIRMVALDGNQGGPSLKDPLQVPDGPITRSRAKKIKEAMQGLVQSTWDEASKSPTIKVGIPFRGFISFGIRARFPISTLRCLIRVTHHLKGKADNSSFVLQAMQQQFERLNFVLGEVRDRMDLQDAAIRNLQGGRDRRRRERRVENEYENEGDGEDEEDLASEVGSGRHRRVRRERGHEWNPGGRDGVDRSLGSIKMKIPSFQGRTDPEGSRSVEDYHKEMEVAMIRANVEEDREATMARFLSGLNRDIANVIELQHYVEIEDMVHMAMKVERQLKRKGTARYTSVSNTTWKSKWDRNDSAEAKRKTEPPKGKDEGTSNKPKVESQPSRNRDIKCFKCLGSGHIASQCPNRRVMIMRDNGEVMTESEDDSDGMPELVDASDDDGVVYPVTGESLVARRALNTHIKVDDAEQQRENIFHTRCHVNNKVCSMIIDGGSCTNVASTILVEKLNLPTLKHSRPYKLQWLNDCGEVRVDRQVLVTFSIGKYLDEVLCDVVPMHAGHILLGRPWQYDRRVTHDGFKNMYSFVKGGKTIKLAPLTPSQVYEDQLKLKSEVAHKRKCENESDKKRKSEKEIEQKRKIESENEQKRKSEKEIEQKRKSESENEKKERESAERKGKTKVSFYARVSEVKRAFFADRPMILLVYKESYLNLDETNKSLPSLAVSLLQEFEDVFPEEMPNELPPIRGIEHQIDFVPGAAIPNRPAYRSNPEETKELQRQVEDLMSKGYVRESMSPCAVPVLLVPKKDGTWRMCVDCRAINNITVKYRHPIPRLDDMLDELHGSCIFSKIDLKSGYHQIRMKEGDEWKTAFKTKYGLYEWLVMPFGLTNAPSTFMRLMNHVLRAFIGKFVVVYFDDILVYSKDLNEHIEHLRYVFDVLKCEKLYANFKKCNFCMEKVVFLGYVVTTTGIEVDEEKVKAIKEWPTPKSITEVRSFHGLASFYRRFVKDFSTLAAPLTEVIKKNVGFHWGADQDNAFATIKERLCSAPVLALPNFNKAFEIECDASGIGIGAVLMQDRRPIAFFSEKLSGASLKYPTYDKELYALVRALETWQHYLWPREFVIHTDHESLKHLKGQGKLNQRHARWLEYIETFPYVIRYKQGKENIVADALSRRYVLLTSMSAKMLGFEYVKDMYADDADFSDVYKACDKTAFGKFYKHDGYLFKESKLCVPSCSMCELLVREAHGGGLMGHFGVKKTLDILHEHFFWPKMKKDVNRICGRCITCRKAKSKVLPHGLYTPLPVPSEPWVDISMDFVLGLPRTKRGRDSIFVVVDRFSKMAHFIPCHKIDDATNIADLFFREIVRLHGVPRSIVSDRDVKFLSYFWKVLWGKLGTKLLFSTTCHPQTDGQTEVVNRTLTQLLRTVVHKNLKTWEDCLPFIEFAYNRAMHSTTSYSPFEIVYGFNPLTPLDLMPLPIDGRSSLDGQKKAELVKSLHERVRLQIAQKNERVASQANKGRRRVIFEPGDWVWVHMRKERFPAHRKTKLHPRGDGPFQILEKINDNAYKVDLPGEYKVSATFNVSDLSPFDVGEDSWSNPFEERGNDGNQGGPSLKDPLQVPDGPITRSRAKKIKEAMQGLVQSTWDEASKSPTIKVVFKLIVGSRDSIPRVHIILERKFDELLSFVQLIAKRNPDDENQRKEDDKDTNEGEPEGHSNTNATPPPPTPPKPEGKDSQLDSKIDSLEEKIRLIQGLNSFGNTDFLSMSWFPNITMPPKFKAPEFEKYNGRGDPMIHLKWHAAEWYSQLKKISHWKELADTFLAQYGFNSQIAPDRFDLQRMEKKSNETFREYAQRWREKAARARPPLDEREMIKIFVDTLKNPYFDRMIGLQMQFFVDLIPVGERIEDALKTKKIVDMTALMALGRTSRQEGPDEEKGRGCANDREEAMEDRGKSSQPSPCNRYNLGLLRLRLRLRFPRKELRQFTPLPIPLTELYPILIEKNLISPVVLRPYNGPQRKEFQPKFDLRFPLWRSGTHSGELQPTEALGSRPNRPRRKGARSVSRGGVSFIPWRSKDISPPLEAPPGPSTGDACEYHSGARGHSLECCEEFKREIANLTEKGLVKKEEIPSGGDCQSYDPSDLDWKRQGDTSWRMTLTNGGTLDFSELFQFPCLIAPPGFETPEFEIFYKNGNPEKQAAAWFYQLRDLTGWEDLAKAFLERYRFNPHAILEYLGLKEDEEPYIIPDPGVNEVIVKIESDMLSLPALTEGEEEEKAKPLPPAKDPGSTTIAKEEEKQVKPPSPNNLETSPPPSNIITTTAEEEYAGPMVEGLSIHTITEEGDSTTPPTHHCQQGEEAKMWTCEEPREVKIGTRCTTEQKEALIALLREFHEIFAWSYQDMPGLDTDIVVHKIPLKPECKPVKQALRRMKPEVILKIKEEVEKQLKAGFLSTVTYSDWVANIVPATNAVFSFMDGFSGYNQIKMAEEDKSKTAFVTHWGTFVYDVMPFGLKNAGATYQRAMVTLFHDMIHYEIEVYVDDMIAKSRTHKIISRTYASCFND</sequence>
<keyword evidence="4" id="KW-0548">Nucleotidyltransferase</keyword>
<feature type="domain" description="Reverse transcriptase" evidence="12">
    <location>
        <begin position="735"/>
        <end position="914"/>
    </location>
</feature>
<evidence type="ECO:0000256" key="6">
    <source>
        <dbReference type="ARBA" id="ARBA00022759"/>
    </source>
</evidence>
<name>A0A2N9IN58_FAGSY</name>
<dbReference type="Gene3D" id="1.10.340.70">
    <property type="match status" value="1"/>
</dbReference>
<evidence type="ECO:0000256" key="9">
    <source>
        <dbReference type="PROSITE-ProRule" id="PRU00047"/>
    </source>
</evidence>
<feature type="region of interest" description="Disordered" evidence="10">
    <location>
        <begin position="307"/>
        <end position="341"/>
    </location>
</feature>
<dbReference type="InterPro" id="IPR036397">
    <property type="entry name" value="RNaseH_sf"/>
</dbReference>
<dbReference type="InterPro" id="IPR041588">
    <property type="entry name" value="Integrase_H2C2"/>
</dbReference>
<evidence type="ECO:0000256" key="5">
    <source>
        <dbReference type="ARBA" id="ARBA00022722"/>
    </source>
</evidence>
<feature type="compositionally biased region" description="Acidic residues" evidence="10">
    <location>
        <begin position="160"/>
        <end position="174"/>
    </location>
</feature>
<dbReference type="InterPro" id="IPR043128">
    <property type="entry name" value="Rev_trsase/Diguanyl_cyclase"/>
</dbReference>
<feature type="compositionally biased region" description="Basic and acidic residues" evidence="10">
    <location>
        <begin position="569"/>
        <end position="627"/>
    </location>
</feature>
<evidence type="ECO:0000259" key="12">
    <source>
        <dbReference type="PROSITE" id="PS50878"/>
    </source>
</evidence>
<dbReference type="SUPFAM" id="SSF57756">
    <property type="entry name" value="Retrovirus zinc finger-like domains"/>
    <property type="match status" value="1"/>
</dbReference>
<keyword evidence="6" id="KW-0255">Endonuclease</keyword>
<keyword evidence="7" id="KW-0378">Hydrolase</keyword>
<dbReference type="FunFam" id="3.10.10.10:FF:000007">
    <property type="entry name" value="Retrovirus-related Pol polyprotein from transposon 17.6-like Protein"/>
    <property type="match status" value="1"/>
</dbReference>
<feature type="region of interest" description="Disordered" evidence="10">
    <location>
        <begin position="569"/>
        <end position="629"/>
    </location>
</feature>
<dbReference type="FunFam" id="1.10.340.70:FF:000001">
    <property type="entry name" value="Retrovirus-related Pol polyprotein from transposon gypsy-like Protein"/>
    <property type="match status" value="1"/>
</dbReference>
<dbReference type="GO" id="GO:0003964">
    <property type="term" value="F:RNA-directed DNA polymerase activity"/>
    <property type="evidence" value="ECO:0007669"/>
    <property type="project" value="UniProtKB-KW"/>
</dbReference>
<keyword evidence="9" id="KW-0862">Zinc</keyword>
<feature type="region of interest" description="Disordered" evidence="10">
    <location>
        <begin position="1638"/>
        <end position="1681"/>
    </location>
</feature>
<dbReference type="InterPro" id="IPR012337">
    <property type="entry name" value="RNaseH-like_sf"/>
</dbReference>
<dbReference type="FunFam" id="3.30.70.270:FF:000020">
    <property type="entry name" value="Transposon Tf2-6 polyprotein-like Protein"/>
    <property type="match status" value="1"/>
</dbReference>
<keyword evidence="5" id="KW-0540">Nuclease</keyword>
<feature type="region of interest" description="Disordered" evidence="10">
    <location>
        <begin position="1868"/>
        <end position="1901"/>
    </location>
</feature>
<dbReference type="GO" id="GO:0004519">
    <property type="term" value="F:endonuclease activity"/>
    <property type="evidence" value="ECO:0007669"/>
    <property type="project" value="UniProtKB-KW"/>
</dbReference>
<dbReference type="EC" id="2.7.7.49" evidence="1"/>
<dbReference type="InterPro" id="IPR021109">
    <property type="entry name" value="Peptidase_aspartic_dom_sf"/>
</dbReference>
<keyword evidence="9" id="KW-0479">Metal-binding</keyword>
<gene>
    <name evidence="14" type="ORF">FSB_LOCUS54899</name>
</gene>
<evidence type="ECO:0000259" key="13">
    <source>
        <dbReference type="PROSITE" id="PS50994"/>
    </source>
</evidence>
<accession>A0A2N9IN58</accession>
<feature type="compositionally biased region" description="Basic and acidic residues" evidence="10">
    <location>
        <begin position="1870"/>
        <end position="1896"/>
    </location>
</feature>
<dbReference type="GO" id="GO:0008270">
    <property type="term" value="F:zinc ion binding"/>
    <property type="evidence" value="ECO:0007669"/>
    <property type="project" value="UniProtKB-KW"/>
</dbReference>
<dbReference type="PROSITE" id="PS50158">
    <property type="entry name" value="ZF_CCHC"/>
    <property type="match status" value="1"/>
</dbReference>
<dbReference type="PANTHER" id="PTHR35046:SF9">
    <property type="entry name" value="RNA-DIRECTED DNA POLYMERASE"/>
    <property type="match status" value="1"/>
</dbReference>
<dbReference type="Gene3D" id="3.10.20.370">
    <property type="match status" value="1"/>
</dbReference>
<dbReference type="EMBL" id="OIVN01006175">
    <property type="protein sequence ID" value="SPD27017.1"/>
    <property type="molecule type" value="Genomic_DNA"/>
</dbReference>
<dbReference type="Pfam" id="PF17917">
    <property type="entry name" value="RT_RNaseH"/>
    <property type="match status" value="1"/>
</dbReference>
<dbReference type="InterPro" id="IPR041373">
    <property type="entry name" value="RT_RNaseH"/>
</dbReference>
<feature type="region of interest" description="Disordered" evidence="10">
    <location>
        <begin position="1978"/>
        <end position="2032"/>
    </location>
</feature>
<dbReference type="FunFam" id="3.30.420.10:FF:000032">
    <property type="entry name" value="Retrovirus-related Pol polyprotein from transposon 297-like Protein"/>
    <property type="match status" value="1"/>
</dbReference>
<dbReference type="PROSITE" id="PS50994">
    <property type="entry name" value="INTEGRASE"/>
    <property type="match status" value="1"/>
</dbReference>
<protein>
    <recommendedName>
        <fullName evidence="1">RNA-directed DNA polymerase</fullName>
        <ecNumber evidence="1">2.7.7.49</ecNumber>
    </recommendedName>
</protein>
<dbReference type="GO" id="GO:0006508">
    <property type="term" value="P:proteolysis"/>
    <property type="evidence" value="ECO:0007669"/>
    <property type="project" value="UniProtKB-KW"/>
</dbReference>
<dbReference type="GO" id="GO:0008233">
    <property type="term" value="F:peptidase activity"/>
    <property type="evidence" value="ECO:0007669"/>
    <property type="project" value="UniProtKB-KW"/>
</dbReference>
<evidence type="ECO:0000256" key="4">
    <source>
        <dbReference type="ARBA" id="ARBA00022695"/>
    </source>
</evidence>
<dbReference type="Gene3D" id="2.40.70.10">
    <property type="entry name" value="Acid Proteases"/>
    <property type="match status" value="1"/>
</dbReference>
<evidence type="ECO:0000256" key="10">
    <source>
        <dbReference type="SAM" id="MobiDB-lite"/>
    </source>
</evidence>
<dbReference type="PROSITE" id="PS50878">
    <property type="entry name" value="RT_POL"/>
    <property type="match status" value="1"/>
</dbReference>
<keyword evidence="3" id="KW-0808">Transferase</keyword>
<dbReference type="Pfam" id="PF17921">
    <property type="entry name" value="Integrase_H2C2"/>
    <property type="match status" value="1"/>
</dbReference>
<dbReference type="GO" id="GO:0015074">
    <property type="term" value="P:DNA integration"/>
    <property type="evidence" value="ECO:0007669"/>
    <property type="project" value="InterPro"/>
</dbReference>
<dbReference type="InterPro" id="IPR001584">
    <property type="entry name" value="Integrase_cat-core"/>
</dbReference>
<evidence type="ECO:0000313" key="14">
    <source>
        <dbReference type="EMBL" id="SPD27017.1"/>
    </source>
</evidence>
<dbReference type="Pfam" id="PF24626">
    <property type="entry name" value="SH3_Tf2-1"/>
    <property type="match status" value="1"/>
</dbReference>
<feature type="domain" description="Integrase catalytic" evidence="13">
    <location>
        <begin position="1251"/>
        <end position="1411"/>
    </location>
</feature>
<dbReference type="SUPFAM" id="SSF56672">
    <property type="entry name" value="DNA/RNA polymerases"/>
    <property type="match status" value="2"/>
</dbReference>
<proteinExistence type="predicted"/>
<evidence type="ECO:0000256" key="2">
    <source>
        <dbReference type="ARBA" id="ARBA00022670"/>
    </source>
</evidence>
<evidence type="ECO:0000256" key="1">
    <source>
        <dbReference type="ARBA" id="ARBA00012493"/>
    </source>
</evidence>
<keyword evidence="9" id="KW-0863">Zinc-finger</keyword>
<dbReference type="Pfam" id="PF00078">
    <property type="entry name" value="RVT_1"/>
    <property type="match status" value="2"/>
</dbReference>
<keyword evidence="2" id="KW-0645">Protease</keyword>
<feature type="region of interest" description="Disordered" evidence="10">
    <location>
        <begin position="146"/>
        <end position="206"/>
    </location>
</feature>
<dbReference type="InterPro" id="IPR036875">
    <property type="entry name" value="Znf_CCHC_sf"/>
</dbReference>
<feature type="region of interest" description="Disordered" evidence="10">
    <location>
        <begin position="1538"/>
        <end position="1569"/>
    </location>
</feature>
<dbReference type="InterPro" id="IPR056924">
    <property type="entry name" value="SH3_Tf2-1"/>
</dbReference>